<dbReference type="InterPro" id="IPR041588">
    <property type="entry name" value="Integrase_H2C2"/>
</dbReference>
<evidence type="ECO:0000313" key="4">
    <source>
        <dbReference type="EMBL" id="KAG7530188.1"/>
    </source>
</evidence>
<feature type="compositionally biased region" description="Basic and acidic residues" evidence="2">
    <location>
        <begin position="2244"/>
        <end position="2264"/>
    </location>
</feature>
<evidence type="ECO:0000259" key="3">
    <source>
        <dbReference type="PROSITE" id="PS50994"/>
    </source>
</evidence>
<dbReference type="PANTHER" id="PTHR37984">
    <property type="entry name" value="PROTEIN CBG26694"/>
    <property type="match status" value="1"/>
</dbReference>
<dbReference type="InterPro" id="IPR050951">
    <property type="entry name" value="Retrovirus_Pol_polyprotein"/>
</dbReference>
<dbReference type="InterPro" id="IPR001584">
    <property type="entry name" value="Integrase_cat-core"/>
</dbReference>
<feature type="region of interest" description="Disordered" evidence="2">
    <location>
        <begin position="1"/>
        <end position="31"/>
    </location>
</feature>
<dbReference type="Pfam" id="PF17921">
    <property type="entry name" value="Integrase_H2C2"/>
    <property type="match status" value="1"/>
</dbReference>
<dbReference type="FunFam" id="3.10.20.370:FF:000001">
    <property type="entry name" value="Retrovirus-related Pol polyprotein from transposon 17.6-like protein"/>
    <property type="match status" value="1"/>
</dbReference>
<dbReference type="Proteomes" id="UP000694251">
    <property type="component" value="Unassembled WGS sequence"/>
</dbReference>
<dbReference type="FunFam" id="3.30.70.270:FF:000020">
    <property type="entry name" value="Transposon Tf2-6 polyprotein-like Protein"/>
    <property type="match status" value="1"/>
</dbReference>
<comment type="caution">
    <text evidence="4">The sequence shown here is derived from an EMBL/GenBank/DDBJ whole genome shotgun (WGS) entry which is preliminary data.</text>
</comment>
<dbReference type="OrthoDB" id="1750914at2759"/>
<dbReference type="Pfam" id="PF17919">
    <property type="entry name" value="RT_RNaseH_2"/>
    <property type="match status" value="1"/>
</dbReference>
<feature type="region of interest" description="Disordered" evidence="2">
    <location>
        <begin position="910"/>
        <end position="955"/>
    </location>
</feature>
<feature type="region of interest" description="Disordered" evidence="2">
    <location>
        <begin position="205"/>
        <end position="235"/>
    </location>
</feature>
<dbReference type="InterPro" id="IPR041577">
    <property type="entry name" value="RT_RNaseH_2"/>
</dbReference>
<evidence type="ECO:0000256" key="2">
    <source>
        <dbReference type="SAM" id="MobiDB-lite"/>
    </source>
</evidence>
<feature type="region of interest" description="Disordered" evidence="2">
    <location>
        <begin position="50"/>
        <end position="85"/>
    </location>
</feature>
<feature type="region of interest" description="Disordered" evidence="2">
    <location>
        <begin position="1704"/>
        <end position="1781"/>
    </location>
</feature>
<dbReference type="InterPro" id="IPR005162">
    <property type="entry name" value="Retrotrans_gag_dom"/>
</dbReference>
<feature type="compositionally biased region" description="Basic and acidic residues" evidence="2">
    <location>
        <begin position="910"/>
        <end position="925"/>
    </location>
</feature>
<sequence length="2655" mass="301779">MQNHSTPRSSRRFTTSADHSTPWSSRGHHHFTSPIDPEVECLHLHHLTITRSPHSTPSALKRADSTNNSEKPPTYPESLCSTGKLKASTHTSDDWLELKERSKWQDKAIQELTHIVKELKDQIKELNGKANRVPLNIKDAPDDGATILVSKEGYEFTSEWSRGEDYFDKKEAYCEDMATEYPIADLSKTPNEYNDQSTQEGLIHTTRSLDRGASHSRRREVEYPQSGAGRHRTDEVEYPPAGVDTEHGNIGAGDAPRNHHQRAGIVPPPDSLDHLDNFDRLCSLTKINGVSEDSFKLLLFPFSLGDKAHLWEKTLPTSSISTWADCKTAFLAKFFSNSRTARLRNEISGFHQKTSESFSVAWERFKGYTTQCPHHGFTKASLLSTLYRGALPKIRLLLDTTSNGNFLNKDVASGWELVENLAQSDGNYCDEFDRSVRGATDNEDGHIKVLQALYDKIDKLVIALPRPIVERPIHYITDEEQQQIQEGQSYSYEDHQPPPYVLFPNSFNPGSHPIPTPPIPTPPVHYFTALLQQIVQSQNSGVSVIEKHLADINTKMASSLIDLQRQIDTLKSTINPDEGRVVSTSAPAHNSQLKGKSILHSQEYAHAITEDSEVQEGEDLTPESDQRVELDQDTLPANRAQVPVHEKPAAEEDKRKVFIPPPYKPKLPFPGRFKKQILEKYRAMFSRHIKEIELKMPLIDAFMLIPDSHKFLKNMIMERIQEVQGMVVLSHECSAILQRKVIPKKLGDPGSFTLPCSLGPLVFNKCLCDLGASVSLMPLYIAKRLGFSKYKPCYIQLVLADRSGRIPHGMLKDLPVRIGSVEIPTDFVVLEMDEEPKDPLILGRPFLATAGALIDVRKGKIDLHLGGNLNMTFDIKKTMRKPTIQGRVFYIEEMDRLADELLEELNEKDHLQKEVSSVTEKEESSTRPVYSSSQSSKITEGTNSTGTAEDSRSSNISHDWLELKAPKVDLKPLPKGLRYAFLGPNDTDPVIINDELSDEQVHQLLTELRKYRRAIGYSLADIKGISPSLCTHRIHLENESYSSVEPQRRLNPNLKDVVKKEILKLLDADIIYPISDSTWVSPVHCVPKKGGMTVIKNDHDELIPTRTITGHRMCIDYRKLNAATRKDHFPLPFIDQMLKRLANHVYYCFLDGYSGFFQIAIHPNDQENTTFTCPYGTFAYKRMPFGLCNAPGTFQRSMTSIFSDFIEEIMEVFMDDFSVYGSSFSSCLLNLCRVLGRCEETNLVLNWEKCHFMVQEGIVLGHKISGKGIEVDKAKIDVMVQLQPPKTVKDIRSFLGHAGFYRRFIKDFSKIVRPLTRLLCKEAEFNFDEDCLKAFHSIKEALVSAPIVQAPNWNNPFEIMYDASDYAVGVVLGQKIDKKLHVIYYASRTLDDTQSRYATTEKELLAVVFAFEKFRSYLEFDMEIVDKRGSENKVADHLSRMRVTEAAPIDDSMPEEQLLAVGTGFDRFKIKTMCATRNDKLPWYVDLVNYLAAGIVPNELSSYQKKKFFRDINHYYWDEPFLYKKGVDGLFRRCIVEEQVQGVLELCHNSPYGGHFATFKTVQKVLQAGLWWSSMFKDAHEHITRCDRCQRVGNISRRNEMPQNPILEVEIFDVWGIDFMGPFEPASYGNKYILVAVDYVSKWVEAIASPTNDSKVVLKLFKTIIFPRFGIPRVVISDGGSHFINKVFENLLRKNGVKHKVATPYHPQNSGQVEQTCEDPPPLIRRSSRQRTERAAHTRSVGRVPEPSMEEQLRNKARERRRAEIARGKRAVVEEEDVQADDPMYEEPVEEEQVVEEEMMEEEDVPIPKAVSKKGKKTPSTKKFIQYLKELSFERTNHPHGETMDVLGIREDVEFLFDMCGLTRYMTYAFESYQDYTCELLATLEVHFFSAQGEEEAGRGFGYATFTVGGRDYSLTIKELDNLYGFPSKEGLEQDFNKLELTQFWNTIAAPGDFNSSRCKSSSIRSPVLRYFHQCIAHTFYAKKVTGPINDSELQMMDEALKLVLRKTKNGRVMEGDRANTSLTVLFLDYLMGLKDYAAQLHKMKRKGSIGIGGMITPMLVAVGIDLGGPDRSPAWIDIAYLRKKNILDKTAPSGVHTYLFNHPDEESSRLLLPCANYTTIRNGENINFYPPIHALYDAPENIPPPRQEPLHPGYDETDEQPQDEASEYFLERFHFDPYVATRQSRSERAAHQRVGMLQGLAKFHGKVIKGLTKKVESLTHAVKEMGLQIKELQRKHKSPPPSSERDRVVRRSDSTSMADRFERSGNPGEPSQGTSFEPCRASSYEPREASATKHRKKVKTKRRNAPPGRAEHFGEMNKVLLDSTWRFLAQGMDRLEFGRPKEGFEVYSAYVLGWRPSGAHVKNKEPTRPRHSAGDRVVHLRMKRSHSTKPLGLGPSYDQNLPTNIGAGDAPRNHHQRKGIVPPAVQNNNFEIKSGLISMIQGNKFHGLPMEDLLDHLDEFDRLCNLTKINGVSENGFKLRLFPFSLGNKAHIWEKNLPHDSITTWDDCKKAFLSKFFSNARTARLRNEISGFLQKAGESFYEAWERFKGYTNQCPHHGFTKASLLSTLYRGVLSRIRMLLDTASYGNFHQNKDVEEGWELVENLAQSDGNYNEDCDRTVRGTADSDDKQRKEIKALNDKLDKILIHTLTTPSKL</sequence>
<dbReference type="Pfam" id="PF03732">
    <property type="entry name" value="Retrotrans_gag"/>
    <property type="match status" value="2"/>
</dbReference>
<dbReference type="EMBL" id="JAEFBJ010000108">
    <property type="protein sequence ID" value="KAG7530188.1"/>
    <property type="molecule type" value="Genomic_DNA"/>
</dbReference>
<name>A0A8T1XBE5_ARASU</name>
<feature type="compositionally biased region" description="Polar residues" evidence="2">
    <location>
        <begin position="927"/>
        <end position="955"/>
    </location>
</feature>
<feature type="compositionally biased region" description="Basic and acidic residues" evidence="2">
    <location>
        <begin position="1751"/>
        <end position="1773"/>
    </location>
</feature>
<reference evidence="4 5" key="1">
    <citation type="submission" date="2020-12" db="EMBL/GenBank/DDBJ databases">
        <title>Concerted genomic and epigenomic changes stabilize Arabidopsis allopolyploids.</title>
        <authorList>
            <person name="Chen Z."/>
        </authorList>
    </citation>
    <scope>NUCLEOTIDE SEQUENCE [LARGE SCALE GENOMIC DNA]</scope>
    <source>
        <strain evidence="4">As9502</strain>
        <tissue evidence="4">Leaf</tissue>
    </source>
</reference>
<feature type="compositionally biased region" description="Low complexity" evidence="2">
    <location>
        <begin position="1"/>
        <end position="16"/>
    </location>
</feature>
<dbReference type="Pfam" id="PF00665">
    <property type="entry name" value="rve"/>
    <property type="match status" value="1"/>
</dbReference>
<dbReference type="Pfam" id="PF03078">
    <property type="entry name" value="ATHILA"/>
    <property type="match status" value="1"/>
</dbReference>
<evidence type="ECO:0000256" key="1">
    <source>
        <dbReference type="ARBA" id="ARBA00023268"/>
    </source>
</evidence>
<dbReference type="PANTHER" id="PTHR37984:SF5">
    <property type="entry name" value="PROTEIN NYNRIN-LIKE"/>
    <property type="match status" value="1"/>
</dbReference>
<dbReference type="InterPro" id="IPR000477">
    <property type="entry name" value="RT_dom"/>
</dbReference>
<evidence type="ECO:0000313" key="5">
    <source>
        <dbReference type="Proteomes" id="UP000694251"/>
    </source>
</evidence>
<feature type="region of interest" description="Disordered" evidence="2">
    <location>
        <begin position="2143"/>
        <end position="2162"/>
    </location>
</feature>
<feature type="domain" description="Integrase catalytic" evidence="3">
    <location>
        <begin position="1601"/>
        <end position="1716"/>
    </location>
</feature>
<dbReference type="CDD" id="cd00303">
    <property type="entry name" value="retropepsin_like"/>
    <property type="match status" value="1"/>
</dbReference>
<organism evidence="4 5">
    <name type="scientific">Arabidopsis suecica</name>
    <name type="common">Swedish thale-cress</name>
    <name type="synonym">Cardaminopsis suecica</name>
    <dbReference type="NCBI Taxonomy" id="45249"/>
    <lineage>
        <taxon>Eukaryota</taxon>
        <taxon>Viridiplantae</taxon>
        <taxon>Streptophyta</taxon>
        <taxon>Embryophyta</taxon>
        <taxon>Tracheophyta</taxon>
        <taxon>Spermatophyta</taxon>
        <taxon>Magnoliopsida</taxon>
        <taxon>eudicotyledons</taxon>
        <taxon>Gunneridae</taxon>
        <taxon>Pentapetalae</taxon>
        <taxon>rosids</taxon>
        <taxon>malvids</taxon>
        <taxon>Brassicales</taxon>
        <taxon>Brassicaceae</taxon>
        <taxon>Camelineae</taxon>
        <taxon>Arabidopsis</taxon>
    </lineage>
</organism>
<keyword evidence="5" id="KW-1185">Reference proteome</keyword>
<dbReference type="InterPro" id="IPR004312">
    <property type="entry name" value="ATHILA_Orf1_C"/>
</dbReference>
<dbReference type="CDD" id="cd01647">
    <property type="entry name" value="RT_LTR"/>
    <property type="match status" value="1"/>
</dbReference>
<keyword evidence="1" id="KW-0511">Multifunctional enzyme</keyword>
<dbReference type="PROSITE" id="PS50994">
    <property type="entry name" value="INTEGRASE"/>
    <property type="match status" value="1"/>
</dbReference>
<accession>A0A8T1XBE5</accession>
<gene>
    <name evidence="4" type="ORF">ISN44_Un108g000040</name>
</gene>
<protein>
    <submittedName>
        <fullName evidence="4">Retrotransposon gag domain</fullName>
    </submittedName>
</protein>
<dbReference type="GO" id="GO:0015074">
    <property type="term" value="P:DNA integration"/>
    <property type="evidence" value="ECO:0007669"/>
    <property type="project" value="InterPro"/>
</dbReference>
<proteinExistence type="predicted"/>
<feature type="compositionally biased region" description="Polar residues" evidence="2">
    <location>
        <begin position="1706"/>
        <end position="1715"/>
    </location>
</feature>
<dbReference type="GO" id="GO:0003824">
    <property type="term" value="F:catalytic activity"/>
    <property type="evidence" value="ECO:0007669"/>
    <property type="project" value="UniProtKB-KW"/>
</dbReference>
<dbReference type="CDD" id="cd09274">
    <property type="entry name" value="RNase_HI_RT_Ty3"/>
    <property type="match status" value="1"/>
</dbReference>
<feature type="region of interest" description="Disordered" evidence="2">
    <location>
        <begin position="2232"/>
        <end position="2312"/>
    </location>
</feature>
<dbReference type="Pfam" id="PF00078">
    <property type="entry name" value="RVT_1"/>
    <property type="match status" value="1"/>
</dbReference>
<feature type="compositionally biased region" description="Basic residues" evidence="2">
    <location>
        <begin position="2293"/>
        <end position="2305"/>
    </location>
</feature>